<keyword evidence="3" id="KW-1185">Reference proteome</keyword>
<protein>
    <recommendedName>
        <fullName evidence="4">Glycosyltransferase RgtA/B/C/D-like domain-containing protein</fullName>
    </recommendedName>
</protein>
<feature type="transmembrane region" description="Helical" evidence="1">
    <location>
        <begin position="380"/>
        <end position="398"/>
    </location>
</feature>
<reference evidence="2 3" key="1">
    <citation type="journal article" date="2014" name="Proc. Natl. Acad. Sci. U.S.A.">
        <title>Functional type 2 photosynthetic reaction centers found in the rare bacterial phylum Gemmatimonadetes.</title>
        <authorList>
            <person name="Zeng Y."/>
            <person name="Feng F."/>
            <person name="Medova H."/>
            <person name="Dean J."/>
            <person name="Koblizek M."/>
        </authorList>
    </citation>
    <scope>NUCLEOTIDE SEQUENCE [LARGE SCALE GENOMIC DNA]</scope>
    <source>
        <strain evidence="2 3">AP64</strain>
    </source>
</reference>
<proteinExistence type="predicted"/>
<feature type="transmembrane region" description="Helical" evidence="1">
    <location>
        <begin position="124"/>
        <end position="142"/>
    </location>
</feature>
<reference evidence="2 3" key="2">
    <citation type="journal article" date="2016" name="Environ. Microbiol. Rep.">
        <title>Metagenomic evidence for the presence of phototrophic Gemmatimonadetes bacteria in diverse environments.</title>
        <authorList>
            <person name="Zeng Y."/>
            <person name="Baumbach J."/>
            <person name="Barbosa E.G."/>
            <person name="Azevedo V."/>
            <person name="Zhang C."/>
            <person name="Koblizek M."/>
        </authorList>
    </citation>
    <scope>NUCLEOTIDE SEQUENCE [LARGE SCALE GENOMIC DNA]</scope>
    <source>
        <strain evidence="2 3">AP64</strain>
    </source>
</reference>
<dbReference type="Pfam" id="PF11028">
    <property type="entry name" value="TMEM260-like"/>
    <property type="match status" value="1"/>
</dbReference>
<gene>
    <name evidence="2" type="ORF">GEMMAAP_07605</name>
</gene>
<evidence type="ECO:0000313" key="3">
    <source>
        <dbReference type="Proteomes" id="UP000076404"/>
    </source>
</evidence>
<evidence type="ECO:0000256" key="1">
    <source>
        <dbReference type="SAM" id="Phobius"/>
    </source>
</evidence>
<evidence type="ECO:0000313" key="2">
    <source>
        <dbReference type="EMBL" id="AMW04744.1"/>
    </source>
</evidence>
<dbReference type="eggNOG" id="COG1807">
    <property type="taxonomic scope" value="Bacteria"/>
</dbReference>
<dbReference type="KEGG" id="gph:GEMMAAP_07605"/>
<dbReference type="InterPro" id="IPR052724">
    <property type="entry name" value="GT117_domain-containing"/>
</dbReference>
<name>A0A143BJY9_9BACT</name>
<dbReference type="RefSeq" id="WP_026850499.1">
    <property type="nucleotide sequence ID" value="NZ_CP011454.1"/>
</dbReference>
<organism evidence="2 3">
    <name type="scientific">Gemmatimonas phototrophica</name>
    <dbReference type="NCBI Taxonomy" id="1379270"/>
    <lineage>
        <taxon>Bacteria</taxon>
        <taxon>Pseudomonadati</taxon>
        <taxon>Gemmatimonadota</taxon>
        <taxon>Gemmatimonadia</taxon>
        <taxon>Gemmatimonadales</taxon>
        <taxon>Gemmatimonadaceae</taxon>
        <taxon>Gemmatimonas</taxon>
    </lineage>
</organism>
<dbReference type="PANTHER" id="PTHR16214">
    <property type="entry name" value="TRANSMEMBRANE PROTEIN 260"/>
    <property type="match status" value="1"/>
</dbReference>
<feature type="transmembrane region" description="Helical" evidence="1">
    <location>
        <begin position="194"/>
        <end position="214"/>
    </location>
</feature>
<dbReference type="PANTHER" id="PTHR16214:SF3">
    <property type="entry name" value="TRANSMEMBRANE PROTEIN 260"/>
    <property type="match status" value="1"/>
</dbReference>
<dbReference type="STRING" id="1379270.GEMMAAP_07605"/>
<dbReference type="OrthoDB" id="9807602at2"/>
<feature type="transmembrane region" description="Helical" evidence="1">
    <location>
        <begin position="72"/>
        <end position="93"/>
    </location>
</feature>
<dbReference type="AlphaFoldDB" id="A0A143BJY9"/>
<keyword evidence="1" id="KW-0812">Transmembrane</keyword>
<dbReference type="InterPro" id="IPR021280">
    <property type="entry name" value="TMEM260-like"/>
</dbReference>
<evidence type="ECO:0008006" key="4">
    <source>
        <dbReference type="Google" id="ProtNLM"/>
    </source>
</evidence>
<feature type="transmembrane region" description="Helical" evidence="1">
    <location>
        <begin position="154"/>
        <end position="182"/>
    </location>
</feature>
<feature type="transmembrane region" description="Helical" evidence="1">
    <location>
        <begin position="352"/>
        <end position="373"/>
    </location>
</feature>
<sequence length="602" mass="64539">MPYPIVAAVVATMVLLGIYLSTAAPDLTFWDATELMAAAHTMGIPHPPGTPLWVLVGKLASMLFSSAAPPRAITLLSVWSAALTGGAAAYMAARWLGARGAVVAAVSAGTMLTVWNNATETEVYALSLLVSVLLLVTGEFAGRPDTDDHERRRARALMAFVCGLAVPLHLTVLVALPAAVAFAWRGPRPVWREVVAWVALAALGLSAIAVLPLFSAQNPTLDSGNPESWRALVSVLRREQYAVAGLWPRQAPLWLQLGNVFQWSDWQVAYGLHPFPTAHPVRTALTVLWAWLAVLGLRRLWRHDPRVGRAMLLLVLSASLGVALWLNMRAGPTFGVGLLPKGTPHEARERDYFFVLAFWGWGLLAGAGLSAIASALGRRLPAPVAMLPLALVVVPLLANRAVADRSREPVASLPRTYARLLLDAVPRRGVLFAGGDNDSFPLWYLQQVEDYRPDVTVITVPLLGAQWYRERLAAQQLLEVAAVARWPGQGAVLRSLVIHAEGARRAVRVSTLLERSDRLQLDPGGGWALQGLVYAPDRQLGAGQTGLDLPALRRQRSMVPMGALAPLPPGADPAAQTAQELLQCTQVLGPADSLLVSGCGGV</sequence>
<accession>A0A143BJY9</accession>
<dbReference type="EMBL" id="CP011454">
    <property type="protein sequence ID" value="AMW04744.1"/>
    <property type="molecule type" value="Genomic_DNA"/>
</dbReference>
<keyword evidence="1" id="KW-1133">Transmembrane helix</keyword>
<feature type="transmembrane region" description="Helical" evidence="1">
    <location>
        <begin position="307"/>
        <end position="326"/>
    </location>
</feature>
<feature type="transmembrane region" description="Helical" evidence="1">
    <location>
        <begin position="100"/>
        <end position="118"/>
    </location>
</feature>
<keyword evidence="1" id="KW-0472">Membrane</keyword>
<dbReference type="Proteomes" id="UP000076404">
    <property type="component" value="Chromosome"/>
</dbReference>